<feature type="chain" id="PRO_5030621927" description="Sulfotransferase domain-containing protein" evidence="2">
    <location>
        <begin position="21"/>
        <end position="323"/>
    </location>
</feature>
<dbReference type="InterPro" id="IPR027417">
    <property type="entry name" value="P-loop_NTPase"/>
</dbReference>
<organism evidence="3">
    <name type="scientific">Corethron hystrix</name>
    <dbReference type="NCBI Taxonomy" id="216773"/>
    <lineage>
        <taxon>Eukaryota</taxon>
        <taxon>Sar</taxon>
        <taxon>Stramenopiles</taxon>
        <taxon>Ochrophyta</taxon>
        <taxon>Bacillariophyta</taxon>
        <taxon>Coscinodiscophyceae</taxon>
        <taxon>Corethrophycidae</taxon>
        <taxon>Corethrales</taxon>
        <taxon>Corethraceae</taxon>
        <taxon>Corethron</taxon>
    </lineage>
</organism>
<dbReference type="SUPFAM" id="SSF52540">
    <property type="entry name" value="P-loop containing nucleoside triphosphate hydrolases"/>
    <property type="match status" value="1"/>
</dbReference>
<sequence length="323" mass="37396">MVKFPSRGCLFGLCLLRMDASSCVFGRPTNFQEIDKSKFARFLAGTLEGFETVRALMGFYGEGNEKDFKNDFKNDRFDNDRIDNNFTTIQVAVLGLGRTGTTSLALAMETLGYRVIHDDEHVLLTDIYHLNEEEEITDDEFHEIAGRRGFNATFKTGKIWVSRHPEVRAILTVRDSADSYVASWTKAAKFHEYIRLRPYRWMPTVRELMPSFDAEYLDEPTSGDPAKYLDEETLRNGYASYITSVREMIPEERLLVFNVKQGWEPLCRFLDKPVPEGVPFPHVHDRVKLQGEMFVIYLITWIWPLAIVLPLLVPAFLFFRHSR</sequence>
<feature type="transmembrane region" description="Helical" evidence="1">
    <location>
        <begin position="294"/>
        <end position="319"/>
    </location>
</feature>
<feature type="signal peptide" evidence="2">
    <location>
        <begin position="1"/>
        <end position="20"/>
    </location>
</feature>
<keyword evidence="2" id="KW-0732">Signal</keyword>
<dbReference type="PANTHER" id="PTHR36978:SF3">
    <property type="entry name" value="P-LOOP CONTAINING NUCLEOSIDE TRIPHOSPHATE HYDROLASE PROTEIN"/>
    <property type="match status" value="1"/>
</dbReference>
<dbReference type="Gene3D" id="3.40.50.300">
    <property type="entry name" value="P-loop containing nucleotide triphosphate hydrolases"/>
    <property type="match status" value="1"/>
</dbReference>
<keyword evidence="1" id="KW-0812">Transmembrane</keyword>
<dbReference type="Pfam" id="PF17784">
    <property type="entry name" value="Sulfotransfer_4"/>
    <property type="match status" value="1"/>
</dbReference>
<evidence type="ECO:0000256" key="2">
    <source>
        <dbReference type="SAM" id="SignalP"/>
    </source>
</evidence>
<dbReference type="EMBL" id="HBFR01010880">
    <property type="protein sequence ID" value="CAD8880656.1"/>
    <property type="molecule type" value="Transcribed_RNA"/>
</dbReference>
<reference evidence="3" key="1">
    <citation type="submission" date="2021-01" db="EMBL/GenBank/DDBJ databases">
        <authorList>
            <person name="Corre E."/>
            <person name="Pelletier E."/>
            <person name="Niang G."/>
            <person name="Scheremetjew M."/>
            <person name="Finn R."/>
            <person name="Kale V."/>
            <person name="Holt S."/>
            <person name="Cochrane G."/>
            <person name="Meng A."/>
            <person name="Brown T."/>
            <person name="Cohen L."/>
        </authorList>
    </citation>
    <scope>NUCLEOTIDE SEQUENCE</scope>
    <source>
        <strain evidence="3">308</strain>
    </source>
</reference>
<evidence type="ECO:0000313" key="3">
    <source>
        <dbReference type="EMBL" id="CAD8880656.1"/>
    </source>
</evidence>
<dbReference type="AlphaFoldDB" id="A0A7S1FQ47"/>
<evidence type="ECO:0008006" key="4">
    <source>
        <dbReference type="Google" id="ProtNLM"/>
    </source>
</evidence>
<accession>A0A7S1FQ47</accession>
<gene>
    <name evidence="3" type="ORF">CHYS00102_LOCUS7842</name>
</gene>
<protein>
    <recommendedName>
        <fullName evidence="4">Sulfotransferase domain-containing protein</fullName>
    </recommendedName>
</protein>
<dbReference type="InterPro" id="IPR040632">
    <property type="entry name" value="Sulfotransfer_4"/>
</dbReference>
<dbReference type="PANTHER" id="PTHR36978">
    <property type="entry name" value="P-LOOP CONTAINING NUCLEOTIDE TRIPHOSPHATE HYDROLASE"/>
    <property type="match status" value="1"/>
</dbReference>
<name>A0A7S1FQ47_9STRA</name>
<evidence type="ECO:0000256" key="1">
    <source>
        <dbReference type="SAM" id="Phobius"/>
    </source>
</evidence>
<keyword evidence="1" id="KW-0472">Membrane</keyword>
<keyword evidence="1" id="KW-1133">Transmembrane helix</keyword>
<proteinExistence type="predicted"/>